<evidence type="ECO:0000259" key="1">
    <source>
        <dbReference type="Pfam" id="PF12697"/>
    </source>
</evidence>
<feature type="domain" description="AB hydrolase-1" evidence="1">
    <location>
        <begin position="292"/>
        <end position="481"/>
    </location>
</feature>
<dbReference type="InterPro" id="IPR029058">
    <property type="entry name" value="AB_hydrolase_fold"/>
</dbReference>
<sequence>MHPSNRTAHFLSSTDYHGPSDSAQMIAHCLRQQRQPERFADASHALAELQYLAADAVRSRDPQLAMELYLDACHDAWKYFRNPSITGASANPADPDHRDTAETYNASAEQLLRLIRQHLQISTDDAIHLPLTGRRLTLEIPSPSRQFAAEAPGEFEFVSDYRVLNLRTRHTTAGLGVPVVINRTKQRLPEPLEKYYTSSMTFPGTLVLSFPENVARPRDIRLQLFDPRESENMVIGDHLAPLETDISTPLARQLSNRDLSLLDTWALIRPDLAQQIEGLYMVQPYDPDRIPVLMIHGFWSSPMTWMEMFNDLQADPEIRRRYQFWFYLYPTGEPVAFSAARLRETLKQVRRECDPEMRNPKLDEMVVVGHSMGGILAHSLTINSGESLWSAVSQQPISRLRADPETREALQQVFYFESNPSVDRVVTIASPYAGSTLSNRFTRWALGSVIWLPTRTMKLSRVLFEHAPERSRQQLELPRTSIDSLSPKSAILRLVRGNPIPQPVHHHNIVAVNRGRNADTWTDGVVSWKSSHLDDVDSERVIQAGHSEVVRSPETVREIRRILFEHIAQIDRRRIPVIPAEHAVRN</sequence>
<keyword evidence="3" id="KW-1185">Reference proteome</keyword>
<accession>A0A5C6M6E3</accession>
<dbReference type="InterPro" id="IPR000073">
    <property type="entry name" value="AB_hydrolase_1"/>
</dbReference>
<dbReference type="SUPFAM" id="SSF53474">
    <property type="entry name" value="alpha/beta-Hydrolases"/>
    <property type="match status" value="1"/>
</dbReference>
<gene>
    <name evidence="2" type="ORF">E3A20_07360</name>
</gene>
<reference evidence="2 3" key="1">
    <citation type="submission" date="2019-08" db="EMBL/GenBank/DDBJ databases">
        <title>100 year-old enigma solved: identification of Planctomyces bekefii, the type genus and species of the phylum Planctomycetes.</title>
        <authorList>
            <person name="Svetlana D.N."/>
            <person name="Overmann J."/>
        </authorList>
    </citation>
    <scope>NUCLEOTIDE SEQUENCE [LARGE SCALE GENOMIC DNA]</scope>
    <source>
        <strain evidence="2">Phe10_nw2017</strain>
    </source>
</reference>
<name>A0A5C6M6E3_9PLAN</name>
<dbReference type="Pfam" id="PF12697">
    <property type="entry name" value="Abhydrolase_6"/>
    <property type="match status" value="1"/>
</dbReference>
<dbReference type="Proteomes" id="UP000321083">
    <property type="component" value="Unassembled WGS sequence"/>
</dbReference>
<dbReference type="AlphaFoldDB" id="A0A5C6M6E3"/>
<protein>
    <recommendedName>
        <fullName evidence="1">AB hydrolase-1 domain-containing protein</fullName>
    </recommendedName>
</protein>
<organism evidence="2 3">
    <name type="scientific">Planctomyces bekefii</name>
    <dbReference type="NCBI Taxonomy" id="1653850"/>
    <lineage>
        <taxon>Bacteria</taxon>
        <taxon>Pseudomonadati</taxon>
        <taxon>Planctomycetota</taxon>
        <taxon>Planctomycetia</taxon>
        <taxon>Planctomycetales</taxon>
        <taxon>Planctomycetaceae</taxon>
        <taxon>Planctomyces</taxon>
    </lineage>
</organism>
<proteinExistence type="predicted"/>
<dbReference type="EMBL" id="SRHE01000103">
    <property type="protein sequence ID" value="TWW10208.1"/>
    <property type="molecule type" value="Genomic_DNA"/>
</dbReference>
<comment type="caution">
    <text evidence="2">The sequence shown here is derived from an EMBL/GenBank/DDBJ whole genome shotgun (WGS) entry which is preliminary data.</text>
</comment>
<dbReference type="Gene3D" id="3.40.50.1820">
    <property type="entry name" value="alpha/beta hydrolase"/>
    <property type="match status" value="1"/>
</dbReference>
<evidence type="ECO:0000313" key="2">
    <source>
        <dbReference type="EMBL" id="TWW10208.1"/>
    </source>
</evidence>
<evidence type="ECO:0000313" key="3">
    <source>
        <dbReference type="Proteomes" id="UP000321083"/>
    </source>
</evidence>
<reference evidence="2 3" key="2">
    <citation type="submission" date="2019-08" db="EMBL/GenBank/DDBJ databases">
        <authorList>
            <person name="Henke P."/>
        </authorList>
    </citation>
    <scope>NUCLEOTIDE SEQUENCE [LARGE SCALE GENOMIC DNA]</scope>
    <source>
        <strain evidence="2">Phe10_nw2017</strain>
    </source>
</reference>